<keyword evidence="3" id="KW-1185">Reference proteome</keyword>
<feature type="region of interest" description="Disordered" evidence="1">
    <location>
        <begin position="1"/>
        <end position="134"/>
    </location>
</feature>
<evidence type="ECO:0000313" key="3">
    <source>
        <dbReference type="Proteomes" id="UP000595437"/>
    </source>
</evidence>
<accession>A0A7T8JV61</accession>
<feature type="compositionally biased region" description="Basic and acidic residues" evidence="1">
    <location>
        <begin position="95"/>
        <end position="114"/>
    </location>
</feature>
<sequence length="134" mass="15230">MPPKKRPRLSRKTDLAARASTNRSGETHEDRETRLLANRERHLQTHAVETREQRQGRLAADASRNQQTRSAESAESWSRRNSANAARNRQTRSGESAESRSSECPQRDPSDCVRRSHHGPQECPLRAVQITEGH</sequence>
<dbReference type="AlphaFoldDB" id="A0A7T8JV61"/>
<protein>
    <submittedName>
        <fullName evidence="2">Uncharacterized protein</fullName>
    </submittedName>
</protein>
<evidence type="ECO:0000313" key="2">
    <source>
        <dbReference type="EMBL" id="QQP35709.1"/>
    </source>
</evidence>
<gene>
    <name evidence="2" type="ORF">FKW44_024001</name>
</gene>
<name>A0A7T8JV61_CALRO</name>
<proteinExistence type="predicted"/>
<feature type="compositionally biased region" description="Basic and acidic residues" evidence="1">
    <location>
        <begin position="25"/>
        <end position="55"/>
    </location>
</feature>
<feature type="compositionally biased region" description="Low complexity" evidence="1">
    <location>
        <begin position="69"/>
        <end position="94"/>
    </location>
</feature>
<evidence type="ECO:0000256" key="1">
    <source>
        <dbReference type="SAM" id="MobiDB-lite"/>
    </source>
</evidence>
<organism evidence="2 3">
    <name type="scientific">Caligus rogercresseyi</name>
    <name type="common">Sea louse</name>
    <dbReference type="NCBI Taxonomy" id="217165"/>
    <lineage>
        <taxon>Eukaryota</taxon>
        <taxon>Metazoa</taxon>
        <taxon>Ecdysozoa</taxon>
        <taxon>Arthropoda</taxon>
        <taxon>Crustacea</taxon>
        <taxon>Multicrustacea</taxon>
        <taxon>Hexanauplia</taxon>
        <taxon>Copepoda</taxon>
        <taxon>Siphonostomatoida</taxon>
        <taxon>Caligidae</taxon>
        <taxon>Caligus</taxon>
    </lineage>
</organism>
<dbReference type="EMBL" id="CP045907">
    <property type="protein sequence ID" value="QQP35709.1"/>
    <property type="molecule type" value="Genomic_DNA"/>
</dbReference>
<feature type="compositionally biased region" description="Basic residues" evidence="1">
    <location>
        <begin position="1"/>
        <end position="10"/>
    </location>
</feature>
<reference evidence="3" key="1">
    <citation type="submission" date="2021-01" db="EMBL/GenBank/DDBJ databases">
        <title>Caligus Genome Assembly.</title>
        <authorList>
            <person name="Gallardo-Escarate C."/>
        </authorList>
    </citation>
    <scope>NUCLEOTIDE SEQUENCE [LARGE SCALE GENOMIC DNA]</scope>
</reference>
<dbReference type="Proteomes" id="UP000595437">
    <property type="component" value="Chromosome 18"/>
</dbReference>